<dbReference type="InterPro" id="IPR043502">
    <property type="entry name" value="DNA/RNA_pol_sf"/>
</dbReference>
<evidence type="ECO:0000313" key="4">
    <source>
        <dbReference type="Proteomes" id="UP001280121"/>
    </source>
</evidence>
<keyword evidence="1" id="KW-1133">Transmembrane helix</keyword>
<sequence>MTIRRNRGESIQDHRVSRTTGCRSNTKRVTWNLDEEIAKVVEKGVEANNRGNSEWDLDEERSLPRSISDHSAIMLGILEDIWGLCPFRFHNKWLEDKSMLKEVKKGWVACKPGGSTSHILQSKLRISTIYTKRWVVRCAKRKSTTKSLEDQLAKIDNDAASDGWTESSRKVKWKRQSITSLSFNKISEVDRDWLEERFRDVEVVKALDSCDRNKATGPDGFNLGFVQANWDVIKGDFMKCLEEFYYDEEAINHWKTSKECGLLVKLDFEKAYDTVDHTFLDDMLKEMGFSSKWRHWVLNCISSPKLFVLVNRKPSREFGLERGLRQEDPLFSLLFNVVVEGLNALFRKAIDLNMIKGVVLGNEEEQISHLQFVDDTIVFLQPKEQFLRNARRILRCYDLVSGLHLNFQKTSIVKVGKGCVRQGCWADIFRCARASLHISYLGLTLGGRPRLKYFWADLVRRVESRLAPWKKLFLNKGGRLVLIKSIMSSLPTYFMFVFSMPVMGFKRRKFILLSGKCCAKAKKEGGLGIGSVQCMNKGLLAKWVWRFGVENLVWYIWEERNQMIFKDILVDSVRMEDMVRFRVGWWFKHFGGGSLDPITLILWNIVDRCSEASKRSFSNLQKWIPPTTNFLKFNVDGSVRISPGFTGIGGVLRNHLDKVLCFFSSYVGVQDVTSEEILAIARTCDLFGSRPDLVRWRLIIACDSKSAVEWVTSRDIEGSNHEQLISHIRNNLHGFGQASVVHCPRASNSYADILAKKGSTGCEDV</sequence>
<dbReference type="SUPFAM" id="SSF53098">
    <property type="entry name" value="Ribonuclease H-like"/>
    <property type="match status" value="1"/>
</dbReference>
<dbReference type="InterPro" id="IPR000477">
    <property type="entry name" value="RT_dom"/>
</dbReference>
<reference evidence="3" key="1">
    <citation type="journal article" date="2023" name="Plant J.">
        <title>Genome sequences and population genomics provide insights into the demographic history, inbreeding, and mutation load of two 'living fossil' tree species of Dipteronia.</title>
        <authorList>
            <person name="Feng Y."/>
            <person name="Comes H.P."/>
            <person name="Chen J."/>
            <person name="Zhu S."/>
            <person name="Lu R."/>
            <person name="Zhang X."/>
            <person name="Li P."/>
            <person name="Qiu J."/>
            <person name="Olsen K.M."/>
            <person name="Qiu Y."/>
        </authorList>
    </citation>
    <scope>NUCLEOTIDE SEQUENCE</scope>
    <source>
        <strain evidence="3">KIB01</strain>
    </source>
</reference>
<dbReference type="Pfam" id="PF00078">
    <property type="entry name" value="RVT_1"/>
    <property type="match status" value="1"/>
</dbReference>
<dbReference type="EMBL" id="JANJYI010000004">
    <property type="protein sequence ID" value="KAK2651351.1"/>
    <property type="molecule type" value="Genomic_DNA"/>
</dbReference>
<dbReference type="GO" id="GO:0004523">
    <property type="term" value="F:RNA-DNA hybrid ribonuclease activity"/>
    <property type="evidence" value="ECO:0007669"/>
    <property type="project" value="InterPro"/>
</dbReference>
<evidence type="ECO:0000256" key="1">
    <source>
        <dbReference type="SAM" id="Phobius"/>
    </source>
</evidence>
<dbReference type="InterPro" id="IPR044730">
    <property type="entry name" value="RNase_H-like_dom_plant"/>
</dbReference>
<proteinExistence type="predicted"/>
<dbReference type="GO" id="GO:0003676">
    <property type="term" value="F:nucleic acid binding"/>
    <property type="evidence" value="ECO:0007669"/>
    <property type="project" value="InterPro"/>
</dbReference>
<name>A0AAD9UBU3_9ROSI</name>
<comment type="caution">
    <text evidence="3">The sequence shown here is derived from an EMBL/GenBank/DDBJ whole genome shotgun (WGS) entry which is preliminary data.</text>
</comment>
<dbReference type="InterPro" id="IPR002156">
    <property type="entry name" value="RNaseH_domain"/>
</dbReference>
<dbReference type="Pfam" id="PF13456">
    <property type="entry name" value="RVT_3"/>
    <property type="match status" value="1"/>
</dbReference>
<gene>
    <name evidence="3" type="ORF">Ddye_011207</name>
</gene>
<feature type="transmembrane region" description="Helical" evidence="1">
    <location>
        <begin position="480"/>
        <end position="503"/>
    </location>
</feature>
<feature type="domain" description="Reverse transcriptase" evidence="2">
    <location>
        <begin position="167"/>
        <end position="445"/>
    </location>
</feature>
<organism evidence="3 4">
    <name type="scientific">Dipteronia dyeriana</name>
    <dbReference type="NCBI Taxonomy" id="168575"/>
    <lineage>
        <taxon>Eukaryota</taxon>
        <taxon>Viridiplantae</taxon>
        <taxon>Streptophyta</taxon>
        <taxon>Embryophyta</taxon>
        <taxon>Tracheophyta</taxon>
        <taxon>Spermatophyta</taxon>
        <taxon>Magnoliopsida</taxon>
        <taxon>eudicotyledons</taxon>
        <taxon>Gunneridae</taxon>
        <taxon>Pentapetalae</taxon>
        <taxon>rosids</taxon>
        <taxon>malvids</taxon>
        <taxon>Sapindales</taxon>
        <taxon>Sapindaceae</taxon>
        <taxon>Hippocastanoideae</taxon>
        <taxon>Acereae</taxon>
        <taxon>Dipteronia</taxon>
    </lineage>
</organism>
<keyword evidence="1" id="KW-0812">Transmembrane</keyword>
<dbReference type="InterPro" id="IPR012337">
    <property type="entry name" value="RNaseH-like_sf"/>
</dbReference>
<dbReference type="Proteomes" id="UP001280121">
    <property type="component" value="Unassembled WGS sequence"/>
</dbReference>
<dbReference type="AlphaFoldDB" id="A0AAD9UBU3"/>
<dbReference type="PANTHER" id="PTHR33116">
    <property type="entry name" value="REVERSE TRANSCRIPTASE ZINC-BINDING DOMAIN-CONTAINING PROTEIN-RELATED-RELATED"/>
    <property type="match status" value="1"/>
</dbReference>
<evidence type="ECO:0000313" key="3">
    <source>
        <dbReference type="EMBL" id="KAK2651351.1"/>
    </source>
</evidence>
<dbReference type="PROSITE" id="PS50878">
    <property type="entry name" value="RT_POL"/>
    <property type="match status" value="1"/>
</dbReference>
<accession>A0AAD9UBU3</accession>
<dbReference type="PANTHER" id="PTHR33116:SF78">
    <property type="entry name" value="OS12G0587133 PROTEIN"/>
    <property type="match status" value="1"/>
</dbReference>
<dbReference type="SUPFAM" id="SSF56672">
    <property type="entry name" value="DNA/RNA polymerases"/>
    <property type="match status" value="1"/>
</dbReference>
<dbReference type="InterPro" id="IPR036397">
    <property type="entry name" value="RNaseH_sf"/>
</dbReference>
<keyword evidence="4" id="KW-1185">Reference proteome</keyword>
<dbReference type="CDD" id="cd06222">
    <property type="entry name" value="RNase_H_like"/>
    <property type="match status" value="1"/>
</dbReference>
<keyword evidence="1" id="KW-0472">Membrane</keyword>
<protein>
    <recommendedName>
        <fullName evidence="2">Reverse transcriptase domain-containing protein</fullName>
    </recommendedName>
</protein>
<dbReference type="Gene3D" id="3.30.420.10">
    <property type="entry name" value="Ribonuclease H-like superfamily/Ribonuclease H"/>
    <property type="match status" value="1"/>
</dbReference>
<evidence type="ECO:0000259" key="2">
    <source>
        <dbReference type="PROSITE" id="PS50878"/>
    </source>
</evidence>